<dbReference type="InterPro" id="IPR003594">
    <property type="entry name" value="HATPase_dom"/>
</dbReference>
<dbReference type="eggNOG" id="COG2205">
    <property type="taxonomic scope" value="Bacteria"/>
</dbReference>
<dbReference type="STRING" id="1121448.DGI_2432"/>
<dbReference type="KEGG" id="dgg:DGI_2432"/>
<feature type="domain" description="PAS" evidence="8">
    <location>
        <begin position="57"/>
        <end position="127"/>
    </location>
</feature>
<dbReference type="Pfam" id="PF08447">
    <property type="entry name" value="PAS_3"/>
    <property type="match status" value="1"/>
</dbReference>
<name>T2GE53_MEGG1</name>
<reference evidence="11" key="2">
    <citation type="submission" date="2013-07" db="EMBL/GenBank/DDBJ databases">
        <authorList>
            <person name="Morais-Silva F.O."/>
            <person name="Rezende A.M."/>
            <person name="Pimentel C."/>
            <person name="Resende D.M."/>
            <person name="Santos C.I."/>
            <person name="Clemente C."/>
            <person name="de Oliveira L.M."/>
            <person name="da Silva S.M."/>
            <person name="Costa D.A."/>
            <person name="Varela-Raposo A."/>
            <person name="Horacio E.C.A."/>
            <person name="Matos M."/>
            <person name="Flores O."/>
            <person name="Ruiz J.C."/>
            <person name="Rodrigues-Pousada C."/>
        </authorList>
    </citation>
    <scope>NUCLEOTIDE SEQUENCE [LARGE SCALE GENOMIC DNA]</scope>
    <source>
        <strain evidence="11">ATCC 19364 / DSM 1382 / NCIMB 9332 / VKM B-1759</strain>
    </source>
</reference>
<feature type="domain" description="PAC" evidence="9">
    <location>
        <begin position="253"/>
        <end position="305"/>
    </location>
</feature>
<dbReference type="FunFam" id="3.30.565.10:FF:000010">
    <property type="entry name" value="Sensor histidine kinase RcsC"/>
    <property type="match status" value="1"/>
</dbReference>
<reference evidence="10 11" key="1">
    <citation type="journal article" date="2013" name="J. Bacteriol.">
        <title>Roles of HynAB and Ech, the only two hydrogenases found in the model sulfate reducer Desulfovibrio gigas.</title>
        <authorList>
            <person name="Morais-Silva F.O."/>
            <person name="Santos C.I."/>
            <person name="Rodrigues R."/>
            <person name="Pereira I.A."/>
            <person name="Rodrigues-Pousada C."/>
        </authorList>
    </citation>
    <scope>NUCLEOTIDE SEQUENCE [LARGE SCALE GENOMIC DNA]</scope>
    <source>
        <strain evidence="11">ATCC 19364 / DSM 1382 / NCIMB 9332 / VKM B-1759</strain>
    </source>
</reference>
<comment type="catalytic activity">
    <reaction evidence="1">
        <text>ATP + protein L-histidine = ADP + protein N-phospho-L-histidine.</text>
        <dbReference type="EC" id="2.7.13.3"/>
    </reaction>
</comment>
<dbReference type="SMART" id="SM00388">
    <property type="entry name" value="HisKA"/>
    <property type="match status" value="1"/>
</dbReference>
<dbReference type="InterPro" id="IPR013656">
    <property type="entry name" value="PAS_4"/>
</dbReference>
<dbReference type="Proteomes" id="UP000016587">
    <property type="component" value="Chromosome"/>
</dbReference>
<evidence type="ECO:0000259" key="9">
    <source>
        <dbReference type="PROSITE" id="PS50113"/>
    </source>
</evidence>
<dbReference type="InterPro" id="IPR000014">
    <property type="entry name" value="PAS"/>
</dbReference>
<keyword evidence="11" id="KW-1185">Reference proteome</keyword>
<dbReference type="SMART" id="SM00086">
    <property type="entry name" value="PAC"/>
    <property type="match status" value="2"/>
</dbReference>
<dbReference type="Pfam" id="PF08448">
    <property type="entry name" value="PAS_4"/>
    <property type="match status" value="1"/>
</dbReference>
<feature type="domain" description="PAS" evidence="8">
    <location>
        <begin position="326"/>
        <end position="366"/>
    </location>
</feature>
<feature type="domain" description="PAS" evidence="8">
    <location>
        <begin position="178"/>
        <end position="250"/>
    </location>
</feature>
<dbReference type="CDD" id="cd16922">
    <property type="entry name" value="HATPase_EvgS-ArcB-TorS-like"/>
    <property type="match status" value="1"/>
</dbReference>
<dbReference type="PRINTS" id="PR00344">
    <property type="entry name" value="BCTRLSENSOR"/>
</dbReference>
<dbReference type="InterPro" id="IPR004358">
    <property type="entry name" value="Sig_transdc_His_kin-like_C"/>
</dbReference>
<evidence type="ECO:0000256" key="4">
    <source>
        <dbReference type="ARBA" id="ARBA00023012"/>
    </source>
</evidence>
<dbReference type="AlphaFoldDB" id="T2GE53"/>
<dbReference type="SUPFAM" id="SSF47384">
    <property type="entry name" value="Homodimeric domain of signal transducing histidine kinase"/>
    <property type="match status" value="1"/>
</dbReference>
<keyword evidence="3 5" id="KW-0597">Phosphoprotein</keyword>
<dbReference type="HOGENOM" id="CLU_000445_114_71_7"/>
<dbReference type="InterPro" id="IPR003661">
    <property type="entry name" value="HisK_dim/P_dom"/>
</dbReference>
<dbReference type="Pfam" id="PF00512">
    <property type="entry name" value="HisKA"/>
    <property type="match status" value="1"/>
</dbReference>
<dbReference type="InterPro" id="IPR011006">
    <property type="entry name" value="CheY-like_superfamily"/>
</dbReference>
<dbReference type="Pfam" id="PF00072">
    <property type="entry name" value="Response_reg"/>
    <property type="match status" value="1"/>
</dbReference>
<evidence type="ECO:0000259" key="6">
    <source>
        <dbReference type="PROSITE" id="PS50109"/>
    </source>
</evidence>
<evidence type="ECO:0000256" key="3">
    <source>
        <dbReference type="ARBA" id="ARBA00022553"/>
    </source>
</evidence>
<evidence type="ECO:0000313" key="11">
    <source>
        <dbReference type="Proteomes" id="UP000016587"/>
    </source>
</evidence>
<dbReference type="SMART" id="SM00091">
    <property type="entry name" value="PAS"/>
    <property type="match status" value="3"/>
</dbReference>
<dbReference type="Gene3D" id="3.40.50.2300">
    <property type="match status" value="1"/>
</dbReference>
<dbReference type="EC" id="2.7.13.3" evidence="2"/>
<evidence type="ECO:0000256" key="2">
    <source>
        <dbReference type="ARBA" id="ARBA00012438"/>
    </source>
</evidence>
<keyword evidence="10" id="KW-0418">Kinase</keyword>
<dbReference type="PROSITE" id="PS50110">
    <property type="entry name" value="RESPONSE_REGULATORY"/>
    <property type="match status" value="1"/>
</dbReference>
<keyword evidence="4" id="KW-0902">Two-component regulatory system</keyword>
<keyword evidence="10" id="KW-0808">Transferase</keyword>
<evidence type="ECO:0000259" key="7">
    <source>
        <dbReference type="PROSITE" id="PS50110"/>
    </source>
</evidence>
<dbReference type="Gene3D" id="3.30.565.10">
    <property type="entry name" value="Histidine kinase-like ATPase, C-terminal domain"/>
    <property type="match status" value="1"/>
</dbReference>
<evidence type="ECO:0000259" key="8">
    <source>
        <dbReference type="PROSITE" id="PS50112"/>
    </source>
</evidence>
<dbReference type="PANTHER" id="PTHR45339:SF1">
    <property type="entry name" value="HYBRID SIGNAL TRANSDUCTION HISTIDINE KINASE J"/>
    <property type="match status" value="1"/>
</dbReference>
<dbReference type="InterPro" id="IPR013655">
    <property type="entry name" value="PAS_fold_3"/>
</dbReference>
<dbReference type="OrthoDB" id="5468518at2"/>
<dbReference type="CDD" id="cd17546">
    <property type="entry name" value="REC_hyHK_CKI1_RcsC-like"/>
    <property type="match status" value="1"/>
</dbReference>
<dbReference type="GO" id="GO:0000155">
    <property type="term" value="F:phosphorelay sensor kinase activity"/>
    <property type="evidence" value="ECO:0007669"/>
    <property type="project" value="InterPro"/>
</dbReference>
<dbReference type="PROSITE" id="PS50112">
    <property type="entry name" value="PAS"/>
    <property type="match status" value="3"/>
</dbReference>
<dbReference type="CDD" id="cd00130">
    <property type="entry name" value="PAS"/>
    <property type="match status" value="3"/>
</dbReference>
<dbReference type="SUPFAM" id="SSF52172">
    <property type="entry name" value="CheY-like"/>
    <property type="match status" value="1"/>
</dbReference>
<accession>T2GE53</accession>
<dbReference type="InterPro" id="IPR001789">
    <property type="entry name" value="Sig_transdc_resp-reg_receiver"/>
</dbReference>
<evidence type="ECO:0000256" key="5">
    <source>
        <dbReference type="PROSITE-ProRule" id="PRU00169"/>
    </source>
</evidence>
<dbReference type="NCBIfam" id="TIGR00229">
    <property type="entry name" value="sensory_box"/>
    <property type="match status" value="3"/>
</dbReference>
<dbReference type="RefSeq" id="WP_021761160.1">
    <property type="nucleotide sequence ID" value="NC_022444.1"/>
</dbReference>
<dbReference type="InterPro" id="IPR036097">
    <property type="entry name" value="HisK_dim/P_sf"/>
</dbReference>
<organism evidence="10 11">
    <name type="scientific">Megalodesulfovibrio gigas (strain ATCC 19364 / DSM 1382 / NCIMB 9332 / VKM B-1759)</name>
    <name type="common">Desulfovibrio gigas</name>
    <dbReference type="NCBI Taxonomy" id="1121448"/>
    <lineage>
        <taxon>Bacteria</taxon>
        <taxon>Pseudomonadati</taxon>
        <taxon>Thermodesulfobacteriota</taxon>
        <taxon>Desulfovibrionia</taxon>
        <taxon>Desulfovibrionales</taxon>
        <taxon>Desulfovibrionaceae</taxon>
        <taxon>Megalodesulfovibrio</taxon>
    </lineage>
</organism>
<dbReference type="SUPFAM" id="SSF55874">
    <property type="entry name" value="ATPase domain of HSP90 chaperone/DNA topoisomerase II/histidine kinase"/>
    <property type="match status" value="1"/>
</dbReference>
<dbReference type="Gene3D" id="2.10.70.100">
    <property type="match status" value="1"/>
</dbReference>
<proteinExistence type="predicted"/>
<gene>
    <name evidence="10" type="ORF">DGI_2432</name>
</gene>
<dbReference type="SMART" id="SM00387">
    <property type="entry name" value="HATPase_c"/>
    <property type="match status" value="1"/>
</dbReference>
<evidence type="ECO:0000313" key="10">
    <source>
        <dbReference type="EMBL" id="AGW14177.1"/>
    </source>
</evidence>
<dbReference type="SMART" id="SM00448">
    <property type="entry name" value="REC"/>
    <property type="match status" value="1"/>
</dbReference>
<feature type="domain" description="Histidine kinase" evidence="6">
    <location>
        <begin position="449"/>
        <end position="671"/>
    </location>
</feature>
<sequence>MPTETDKPPEALARENDELRARLIEAEETIRAIRLGEIDALVVTGPRNDQVFMLEGADHAYRVMVEQMNESAVTLRTDGLVLFCNSNFFNLLESPAERVRGRYFQSFVSPDDQKLFASLLEQAAKDSAKGEVLLKAASGRQIPVLLSLRIMRTGGPPSISMLITDLSEQKKSEALRRTAKRLAEAQRIAQVGDWAWDPEANKVTWSDQMFEILGMDPSAPVPDYGGQLALYHPESAQRLNEAVTQALERGGGYELELKRTRPDGSQVDLLVRGMTEQDEKGCPHFLYGSVQDITKRKQSEEALQRSEERYRSLFMSQLDAFALHEIILDDSGKPVDYRFLAVNPAFEKITGLAADKVLGRTVTELLPDIEPHWIEAYGKVALKGEALQLENFSTDLGRHFEVQAYCPERGQFAVVFRDVTRMINDSVALTLAKEASEAANKAKSEFLANMSHEIRTPLNGILGMLQLLQTTPVDDEQHLYLLQAVRASQRLTRLLSDILDLSRVEADMLHVAMDAFDFKDIMDAVIQLFTPVAHKKNLSLACHINPDIPSVLRGDAARLQQILGNLVGNAIKFTDKGYVMVEASPLSPRNHEEYRVLFSVTDTGIGIQDDKLHKLFKPFTQVSQGYRRDYQGAGLGLSICKRLVDLMGGNIAVESEVGIGTTFYFNVKLSNIDPQNEVTSTEPFRGSVLPGTLSILLAEDEQINRLFTARLAEKLGYRVVTVKDGKQALDALKSGEFDVVLMDIQMPVMDGVEATARIRAGEAGKDKASIPIVALTAYAMAGDKEKFLGAGMDGYLAKPMETEALLKVIEEITAKRQR</sequence>
<dbReference type="PATRIC" id="fig|1121448.10.peg.2383"/>
<dbReference type="InterPro" id="IPR005467">
    <property type="entry name" value="His_kinase_dom"/>
</dbReference>
<dbReference type="EMBL" id="CP006585">
    <property type="protein sequence ID" value="AGW14177.1"/>
    <property type="molecule type" value="Genomic_DNA"/>
</dbReference>
<dbReference type="CDD" id="cd00082">
    <property type="entry name" value="HisKA"/>
    <property type="match status" value="1"/>
</dbReference>
<dbReference type="SUPFAM" id="SSF55785">
    <property type="entry name" value="PYP-like sensor domain (PAS domain)"/>
    <property type="match status" value="3"/>
</dbReference>
<protein>
    <recommendedName>
        <fullName evidence="2">histidine kinase</fullName>
        <ecNumber evidence="2">2.7.13.3</ecNumber>
    </recommendedName>
</protein>
<dbReference type="InterPro" id="IPR035965">
    <property type="entry name" value="PAS-like_dom_sf"/>
</dbReference>
<dbReference type="InterPro" id="IPR036890">
    <property type="entry name" value="HATPase_C_sf"/>
</dbReference>
<feature type="modified residue" description="4-aspartylphosphate" evidence="5">
    <location>
        <position position="743"/>
    </location>
</feature>
<dbReference type="PANTHER" id="PTHR45339">
    <property type="entry name" value="HYBRID SIGNAL TRANSDUCTION HISTIDINE KINASE J"/>
    <property type="match status" value="1"/>
</dbReference>
<dbReference type="Gene3D" id="1.10.287.130">
    <property type="match status" value="1"/>
</dbReference>
<dbReference type="Pfam" id="PF02518">
    <property type="entry name" value="HATPase_c"/>
    <property type="match status" value="1"/>
</dbReference>
<dbReference type="PROSITE" id="PS50113">
    <property type="entry name" value="PAC"/>
    <property type="match status" value="1"/>
</dbReference>
<dbReference type="InterPro" id="IPR000700">
    <property type="entry name" value="PAS-assoc_C"/>
</dbReference>
<dbReference type="InterPro" id="IPR001610">
    <property type="entry name" value="PAC"/>
</dbReference>
<dbReference type="Pfam" id="PF13426">
    <property type="entry name" value="PAS_9"/>
    <property type="match status" value="1"/>
</dbReference>
<dbReference type="PROSITE" id="PS50109">
    <property type="entry name" value="HIS_KIN"/>
    <property type="match status" value="1"/>
</dbReference>
<dbReference type="Gene3D" id="3.30.450.20">
    <property type="entry name" value="PAS domain"/>
    <property type="match status" value="3"/>
</dbReference>
<evidence type="ECO:0000256" key="1">
    <source>
        <dbReference type="ARBA" id="ARBA00000085"/>
    </source>
</evidence>
<feature type="domain" description="Response regulatory" evidence="7">
    <location>
        <begin position="694"/>
        <end position="813"/>
    </location>
</feature>